<dbReference type="EMBL" id="JBHUKU010000004">
    <property type="protein sequence ID" value="MFD2458414.1"/>
    <property type="molecule type" value="Genomic_DNA"/>
</dbReference>
<feature type="coiled-coil region" evidence="1">
    <location>
        <begin position="150"/>
        <end position="177"/>
    </location>
</feature>
<proteinExistence type="predicted"/>
<dbReference type="InterPro" id="IPR011935">
    <property type="entry name" value="CHP02231"/>
</dbReference>
<evidence type="ECO:0000259" key="3">
    <source>
        <dbReference type="Pfam" id="PF13600"/>
    </source>
</evidence>
<dbReference type="InterPro" id="IPR025554">
    <property type="entry name" value="DUF4140"/>
</dbReference>
<dbReference type="Pfam" id="PF13598">
    <property type="entry name" value="DUF4139"/>
    <property type="match status" value="1"/>
</dbReference>
<dbReference type="NCBIfam" id="TIGR02231">
    <property type="entry name" value="mucoidy inhibitor MuiA family protein"/>
    <property type="match status" value="1"/>
</dbReference>
<reference evidence="5" key="1">
    <citation type="journal article" date="2019" name="Int. J. Syst. Evol. Microbiol.">
        <title>The Global Catalogue of Microorganisms (GCM) 10K type strain sequencing project: providing services to taxonomists for standard genome sequencing and annotation.</title>
        <authorList>
            <consortium name="The Broad Institute Genomics Platform"/>
            <consortium name="The Broad Institute Genome Sequencing Center for Infectious Disease"/>
            <person name="Wu L."/>
            <person name="Ma J."/>
        </authorList>
    </citation>
    <scope>NUCLEOTIDE SEQUENCE [LARGE SCALE GENOMIC DNA]</scope>
    <source>
        <strain evidence="5">CGMCC 4.7643</strain>
    </source>
</reference>
<dbReference type="PANTHER" id="PTHR31005:SF8">
    <property type="entry name" value="DUF4139 DOMAIN-CONTAINING PROTEIN"/>
    <property type="match status" value="1"/>
</dbReference>
<sequence length="513" mass="54746">MPPLSAPITAVTVYPQQARITRRGRVDVADGPRAVFAGLPVTLTADSVRVTGSGPARIVGVDVRTERHTEPADAALRELAERRRAAQDAVAAAEDEVTAATVRIELLTGLARRSGGSFAKALASGDAEPGRVAEVTGALGTQLSEAFGEKRARAARLDRLREELAALDRRIGEHTTESEKDSTSVVVELEPTAESGEAELELSYVVHGASWEPGYDIRVGESGVAVASFGLVSQHTGEDWPECALALSTARPATAVAVPEPRPWFLDRAREVRPLAAYGGAAPAAPGGFEMNAASARMPHPVAEAEQGTTAMTYRVTRPVEIPSGAQEHRTALARLEFPAELGYVTAPVLALEASLRATVVNTSEHTLRAGRASVFHGTEFVGSTHVEVWAPGEELELALGVDDRIRVERELVRRTAGKATLSGQRRREAEYRTTITNHGPAEAAITVLDQAPVSRDDAITVRDVRTTPDPAETTQLGEFTWRLRIAPGASSVLTLGYRVDVAKGVEITGWRE</sequence>
<evidence type="ECO:0000259" key="2">
    <source>
        <dbReference type="Pfam" id="PF13598"/>
    </source>
</evidence>
<accession>A0ABW5GB08</accession>
<dbReference type="RefSeq" id="WP_345388112.1">
    <property type="nucleotide sequence ID" value="NZ_BAABHG010000002.1"/>
</dbReference>
<evidence type="ECO:0000256" key="1">
    <source>
        <dbReference type="SAM" id="Coils"/>
    </source>
</evidence>
<dbReference type="PANTHER" id="PTHR31005">
    <property type="entry name" value="DUF4139 DOMAIN-CONTAINING PROTEIN"/>
    <property type="match status" value="1"/>
</dbReference>
<comment type="caution">
    <text evidence="4">The sequence shown here is derived from an EMBL/GenBank/DDBJ whole genome shotgun (WGS) entry which is preliminary data.</text>
</comment>
<dbReference type="Pfam" id="PF13600">
    <property type="entry name" value="DUF4140"/>
    <property type="match status" value="1"/>
</dbReference>
<feature type="domain" description="DUF4139" evidence="2">
    <location>
        <begin position="200"/>
        <end position="501"/>
    </location>
</feature>
<feature type="domain" description="DUF4140" evidence="3">
    <location>
        <begin position="11"/>
        <end position="107"/>
    </location>
</feature>
<organism evidence="4 5">
    <name type="scientific">Amycolatopsis samaneae</name>
    <dbReference type="NCBI Taxonomy" id="664691"/>
    <lineage>
        <taxon>Bacteria</taxon>
        <taxon>Bacillati</taxon>
        <taxon>Actinomycetota</taxon>
        <taxon>Actinomycetes</taxon>
        <taxon>Pseudonocardiales</taxon>
        <taxon>Pseudonocardiaceae</taxon>
        <taxon>Amycolatopsis</taxon>
    </lineage>
</organism>
<evidence type="ECO:0000313" key="4">
    <source>
        <dbReference type="EMBL" id="MFD2458414.1"/>
    </source>
</evidence>
<dbReference type="InterPro" id="IPR037291">
    <property type="entry name" value="DUF4139"/>
</dbReference>
<gene>
    <name evidence="4" type="ORF">ACFSYJ_07385</name>
</gene>
<name>A0ABW5GB08_9PSEU</name>
<evidence type="ECO:0000313" key="5">
    <source>
        <dbReference type="Proteomes" id="UP001597419"/>
    </source>
</evidence>
<keyword evidence="5" id="KW-1185">Reference proteome</keyword>
<dbReference type="Proteomes" id="UP001597419">
    <property type="component" value="Unassembled WGS sequence"/>
</dbReference>
<keyword evidence="1" id="KW-0175">Coiled coil</keyword>
<protein>
    <submittedName>
        <fullName evidence="4">Mucoidy inhibitor MuiA family protein</fullName>
    </submittedName>
</protein>